<evidence type="ECO:0000313" key="4">
    <source>
        <dbReference type="Proteomes" id="UP000230233"/>
    </source>
</evidence>
<evidence type="ECO:0000256" key="1">
    <source>
        <dbReference type="SAM" id="MobiDB-lite"/>
    </source>
</evidence>
<dbReference type="PANTHER" id="PTHR47331:SF5">
    <property type="entry name" value="RIBONUCLEASE H"/>
    <property type="match status" value="1"/>
</dbReference>
<dbReference type="PROSITE" id="PS50878">
    <property type="entry name" value="RT_POL"/>
    <property type="match status" value="1"/>
</dbReference>
<dbReference type="Pfam" id="PF00078">
    <property type="entry name" value="RVT_1"/>
    <property type="match status" value="1"/>
</dbReference>
<gene>
    <name evidence="3" type="primary">Cnig_chr_II.g7641</name>
    <name evidence="3" type="ORF">B9Z55_007641</name>
</gene>
<feature type="region of interest" description="Disordered" evidence="1">
    <location>
        <begin position="462"/>
        <end position="486"/>
    </location>
</feature>
<dbReference type="InterPro" id="IPR043502">
    <property type="entry name" value="DNA/RNA_pol_sf"/>
</dbReference>
<dbReference type="AlphaFoldDB" id="A0A2G5VAV1"/>
<dbReference type="Gene3D" id="3.10.10.10">
    <property type="entry name" value="HIV Type 1 Reverse Transcriptase, subunit A, domain 1"/>
    <property type="match status" value="1"/>
</dbReference>
<proteinExistence type="predicted"/>
<sequence>MITSTEVRGPKSKKTGYEGWPVAETLVILDTGAEQNYVDEELAEYIGAKVVEGDKKLTVATLGGGETKVQSDKVKFELLTQHGKLEIEALTIPRITTEFEPIKLETSEKEFIRKKNIKFKKPEGTQAGILLGIDAFMKICDKWEKVTLPTGRSLVFTKLGSVICGSMSESYNQEFRKSFVARKKEDIREKDEIEKEFSLEEQFSLQNIGIVENPVDPKTEEIKQMFHDTVVQDEENRVCVTFPFKKGMITKIADNHSMALARLRSMYRNSRQTKAWDQLIKNFEDMINRKIIEDTQANAVEDDLRPVYYIPYQLVYNENSNTTKVRTVFDASSKVKGEISLNQAIHQGPSLIPELLGILLRIRTHFYLLVGDIEKAFHMVGLQEIHRDCTRFLYLKDPLGEIKEENLRYMRFTRIPFGVNASPYLLAMAIEYAIEHSAASEKLKEVVHRMCYVDNLFATSNNDEREPEEEQMEANETPIVRRETPV</sequence>
<dbReference type="SUPFAM" id="SSF56672">
    <property type="entry name" value="DNA/RNA polymerases"/>
    <property type="match status" value="1"/>
</dbReference>
<dbReference type="Proteomes" id="UP000230233">
    <property type="component" value="Chromosome II"/>
</dbReference>
<keyword evidence="4" id="KW-1185">Reference proteome</keyword>
<feature type="domain" description="Reverse transcriptase" evidence="2">
    <location>
        <begin position="298"/>
        <end position="486"/>
    </location>
</feature>
<dbReference type="InterPro" id="IPR000477">
    <property type="entry name" value="RT_dom"/>
</dbReference>
<dbReference type="STRING" id="1611254.A0A2G5VAV1"/>
<reference evidence="4" key="1">
    <citation type="submission" date="2017-10" db="EMBL/GenBank/DDBJ databases">
        <title>Rapid genome shrinkage in a self-fertile nematode reveals novel sperm competition proteins.</title>
        <authorList>
            <person name="Yin D."/>
            <person name="Schwarz E.M."/>
            <person name="Thomas C.G."/>
            <person name="Felde R.L."/>
            <person name="Korf I.F."/>
            <person name="Cutter A.D."/>
            <person name="Schartner C.M."/>
            <person name="Ralston E.J."/>
            <person name="Meyer B.J."/>
            <person name="Haag E.S."/>
        </authorList>
    </citation>
    <scope>NUCLEOTIDE SEQUENCE [LARGE SCALE GENOMIC DNA]</scope>
    <source>
        <strain evidence="4">JU1422</strain>
    </source>
</reference>
<dbReference type="EMBL" id="PDUG01000002">
    <property type="protein sequence ID" value="PIC48791.1"/>
    <property type="molecule type" value="Genomic_DNA"/>
</dbReference>
<evidence type="ECO:0000313" key="3">
    <source>
        <dbReference type="EMBL" id="PIC48791.1"/>
    </source>
</evidence>
<dbReference type="PANTHER" id="PTHR47331">
    <property type="entry name" value="PHD-TYPE DOMAIN-CONTAINING PROTEIN"/>
    <property type="match status" value="1"/>
</dbReference>
<dbReference type="InterPro" id="IPR043128">
    <property type="entry name" value="Rev_trsase/Diguanyl_cyclase"/>
</dbReference>
<comment type="caution">
    <text evidence="3">The sequence shown here is derived from an EMBL/GenBank/DDBJ whole genome shotgun (WGS) entry which is preliminary data.</text>
</comment>
<protein>
    <recommendedName>
        <fullName evidence="2">Reverse transcriptase domain-containing protein</fullName>
    </recommendedName>
</protein>
<accession>A0A2G5VAV1</accession>
<name>A0A2G5VAV1_9PELO</name>
<dbReference type="Gene3D" id="3.30.70.270">
    <property type="match status" value="1"/>
</dbReference>
<organism evidence="3 4">
    <name type="scientific">Caenorhabditis nigoni</name>
    <dbReference type="NCBI Taxonomy" id="1611254"/>
    <lineage>
        <taxon>Eukaryota</taxon>
        <taxon>Metazoa</taxon>
        <taxon>Ecdysozoa</taxon>
        <taxon>Nematoda</taxon>
        <taxon>Chromadorea</taxon>
        <taxon>Rhabditida</taxon>
        <taxon>Rhabditina</taxon>
        <taxon>Rhabditomorpha</taxon>
        <taxon>Rhabditoidea</taxon>
        <taxon>Rhabditidae</taxon>
        <taxon>Peloderinae</taxon>
        <taxon>Caenorhabditis</taxon>
    </lineage>
</organism>
<evidence type="ECO:0000259" key="2">
    <source>
        <dbReference type="PROSITE" id="PS50878"/>
    </source>
</evidence>
<dbReference type="OrthoDB" id="5920525at2759"/>